<keyword evidence="4" id="KW-1185">Reference proteome</keyword>
<protein>
    <submittedName>
        <fullName evidence="2">Uncharacterized protein</fullName>
    </submittedName>
</protein>
<dbReference type="EMBL" id="CP065725">
    <property type="protein sequence ID" value="QPT40427.1"/>
    <property type="molecule type" value="Genomic_DNA"/>
</dbReference>
<reference evidence="2 3" key="1">
    <citation type="submission" date="2018-06" db="EMBL/GenBank/DDBJ databases">
        <authorList>
            <consortium name="Pathogen Informatics"/>
            <person name="Doyle S."/>
        </authorList>
    </citation>
    <scope>NUCLEOTIDE SEQUENCE [LARGE SCALE GENOMIC DNA]</scope>
    <source>
        <strain evidence="2 3">NCTC11997</strain>
    </source>
</reference>
<evidence type="ECO:0000313" key="1">
    <source>
        <dbReference type="EMBL" id="QPT40427.1"/>
    </source>
</evidence>
<dbReference type="Proteomes" id="UP000594903">
    <property type="component" value="Chromosome"/>
</dbReference>
<dbReference type="RefSeq" id="WP_018574210.1">
    <property type="nucleotide sequence ID" value="NZ_CP065725.1"/>
</dbReference>
<proteinExistence type="predicted"/>
<evidence type="ECO:0000313" key="2">
    <source>
        <dbReference type="EMBL" id="SUA51077.1"/>
    </source>
</evidence>
<organism evidence="2 3">
    <name type="scientific">Oligella ureolytica</name>
    <dbReference type="NCBI Taxonomy" id="90244"/>
    <lineage>
        <taxon>Bacteria</taxon>
        <taxon>Pseudomonadati</taxon>
        <taxon>Pseudomonadota</taxon>
        <taxon>Betaproteobacteria</taxon>
        <taxon>Burkholderiales</taxon>
        <taxon>Alcaligenaceae</taxon>
        <taxon>Oligella</taxon>
    </lineage>
</organism>
<dbReference type="STRING" id="1122619.GCA_000373745_01025"/>
<dbReference type="Proteomes" id="UP000254603">
    <property type="component" value="Unassembled WGS sequence"/>
</dbReference>
<sequence>MEINFSQIRTHDGSKNSGFEELICQIAHLQKPDNGKRFVKKDGAGGDAGVECYWILDDGSEICWQAKYFLDGMNSSRWQQIDESFTTALEKHPKLTHYVVCLPLDEADSRKKGRGGKQVVSVEDEWLEHVKKWESQAKAAGSKITFSYWGKHEITTFLTIDDPLYSGRALYWFNEPFFGTDVFRNIAKRSQDSLGDRYTPEFHVELPIAKSFDGLCLNPSWWDGNHPIFNSSWQ</sequence>
<gene>
    <name evidence="1" type="ORF">I6G29_02070</name>
    <name evidence="2" type="ORF">NCTC11997_00463</name>
</gene>
<evidence type="ECO:0000313" key="4">
    <source>
        <dbReference type="Proteomes" id="UP000594903"/>
    </source>
</evidence>
<evidence type="ECO:0000313" key="3">
    <source>
        <dbReference type="Proteomes" id="UP000254603"/>
    </source>
</evidence>
<reference evidence="1 4" key="2">
    <citation type="submission" date="2020-12" db="EMBL/GenBank/DDBJ databases">
        <title>FDA dAtabase for Regulatory Grade micrObial Sequences (FDA-ARGOS): Supporting development and validation of Infectious Disease Dx tests.</title>
        <authorList>
            <person name="Sproer C."/>
            <person name="Gronow S."/>
            <person name="Severitt S."/>
            <person name="Schroder I."/>
            <person name="Tallon L."/>
            <person name="Sadzewicz L."/>
            <person name="Zhao X."/>
            <person name="Boylan J."/>
            <person name="Ott S."/>
            <person name="Bowen H."/>
            <person name="Vavikolanu K."/>
            <person name="Mehta A."/>
            <person name="Aluvathingal J."/>
            <person name="Nadendla S."/>
            <person name="Lowell S."/>
            <person name="Myers T."/>
            <person name="Yan Y."/>
            <person name="Sichtig H."/>
        </authorList>
    </citation>
    <scope>NUCLEOTIDE SEQUENCE [LARGE SCALE GENOMIC DNA]</scope>
    <source>
        <strain evidence="1 4">FDAARGOS_872</strain>
    </source>
</reference>
<dbReference type="AlphaFoldDB" id="A0A378XEH5"/>
<dbReference type="EMBL" id="UGSB01000001">
    <property type="protein sequence ID" value="SUA51077.1"/>
    <property type="molecule type" value="Genomic_DNA"/>
</dbReference>
<accession>A0A378XEH5</accession>
<name>A0A378XEH5_9BURK</name>